<organism evidence="1">
    <name type="scientific">Kitasatospora sp. CMC57</name>
    <dbReference type="NCBI Taxonomy" id="3231513"/>
    <lineage>
        <taxon>Bacteria</taxon>
        <taxon>Bacillati</taxon>
        <taxon>Actinomycetota</taxon>
        <taxon>Actinomycetes</taxon>
        <taxon>Kitasatosporales</taxon>
        <taxon>Streptomycetaceae</taxon>
        <taxon>Kitasatospora</taxon>
    </lineage>
</organism>
<proteinExistence type="predicted"/>
<dbReference type="RefSeq" id="WP_407991109.1">
    <property type="nucleotide sequence ID" value="NZ_AP035881.2"/>
</dbReference>
<dbReference type="EMBL" id="AP035881">
    <property type="protein sequence ID" value="BFP48939.1"/>
    <property type="molecule type" value="Genomic_DNA"/>
</dbReference>
<accession>A0AB33K648</accession>
<gene>
    <name evidence="1" type="ORF">KCMC57_53070</name>
</gene>
<protein>
    <submittedName>
        <fullName evidence="1">BON domain-containing protein</fullName>
    </submittedName>
</protein>
<dbReference type="AlphaFoldDB" id="A0AB33K648"/>
<reference evidence="1" key="1">
    <citation type="submission" date="2024-07" db="EMBL/GenBank/DDBJ databases">
        <title>Complete genome sequences of cellulolytic bacteria, Kitasatospora sp. CMC57 and Streptomyces sp. CMC78, isolated from Japanese agricultural soil.</title>
        <authorList>
            <person name="Hashimoto T."/>
            <person name="Ito M."/>
            <person name="Iwamoto M."/>
            <person name="Fukahori D."/>
            <person name="Shoda T."/>
            <person name="Sakoda M."/>
            <person name="Morohoshi T."/>
            <person name="Mitsuboshi M."/>
            <person name="Nishizawa T."/>
        </authorList>
    </citation>
    <scope>NUCLEOTIDE SEQUENCE</scope>
    <source>
        <strain evidence="1">CMC57</strain>
    </source>
</reference>
<name>A0AB33K648_9ACTN</name>
<evidence type="ECO:0000313" key="1">
    <source>
        <dbReference type="EMBL" id="BFP48939.1"/>
    </source>
</evidence>
<sequence>MTASLEPEYRLARLQQRLAAGEIAELGIRAEFRAGTVLIKASVPTADCRERLLTAVAEELGGVPVHLDIAVTDHSAPVGAEDIR</sequence>